<evidence type="ECO:0000256" key="3">
    <source>
        <dbReference type="ARBA" id="ARBA00011970"/>
    </source>
</evidence>
<gene>
    <name evidence="11" type="ORF">dnm_074790</name>
</gene>
<dbReference type="SUPFAM" id="SSF48452">
    <property type="entry name" value="TPR-like"/>
    <property type="match status" value="3"/>
</dbReference>
<feature type="repeat" description="TPR" evidence="8">
    <location>
        <begin position="788"/>
        <end position="821"/>
    </location>
</feature>
<evidence type="ECO:0000256" key="2">
    <source>
        <dbReference type="ARBA" id="ARBA00005386"/>
    </source>
</evidence>
<evidence type="ECO:0000256" key="1">
    <source>
        <dbReference type="ARBA" id="ARBA00004922"/>
    </source>
</evidence>
<evidence type="ECO:0000313" key="11">
    <source>
        <dbReference type="EMBL" id="QTA91412.1"/>
    </source>
</evidence>
<dbReference type="Gene3D" id="1.25.40.10">
    <property type="entry name" value="Tetratricopeptide repeat domain"/>
    <property type="match status" value="5"/>
</dbReference>
<dbReference type="Pfam" id="PF14559">
    <property type="entry name" value="TPR_19"/>
    <property type="match status" value="1"/>
</dbReference>
<dbReference type="Pfam" id="PF13424">
    <property type="entry name" value="TPR_12"/>
    <property type="match status" value="2"/>
</dbReference>
<feature type="domain" description="O-GlcNAc transferase C-terminal" evidence="10">
    <location>
        <begin position="199"/>
        <end position="432"/>
    </location>
</feature>
<feature type="repeat" description="TPR" evidence="8">
    <location>
        <begin position="890"/>
        <end position="923"/>
    </location>
</feature>
<evidence type="ECO:0000256" key="5">
    <source>
        <dbReference type="ARBA" id="ARBA00022679"/>
    </source>
</evidence>
<feature type="repeat" description="TPR" evidence="8">
    <location>
        <begin position="83"/>
        <end position="116"/>
    </location>
</feature>
<dbReference type="Pfam" id="PF00515">
    <property type="entry name" value="TPR_1"/>
    <property type="match status" value="1"/>
</dbReference>
<evidence type="ECO:0000256" key="7">
    <source>
        <dbReference type="ARBA" id="ARBA00022803"/>
    </source>
</evidence>
<organism evidence="11 12">
    <name type="scientific">Desulfonema magnum</name>
    <dbReference type="NCBI Taxonomy" id="45655"/>
    <lineage>
        <taxon>Bacteria</taxon>
        <taxon>Pseudomonadati</taxon>
        <taxon>Thermodesulfobacteriota</taxon>
        <taxon>Desulfobacteria</taxon>
        <taxon>Desulfobacterales</taxon>
        <taxon>Desulfococcaceae</taxon>
        <taxon>Desulfonema</taxon>
    </lineage>
</organism>
<feature type="repeat" description="TPR" evidence="8">
    <location>
        <begin position="754"/>
        <end position="787"/>
    </location>
</feature>
<feature type="repeat" description="TPR" evidence="8">
    <location>
        <begin position="958"/>
        <end position="991"/>
    </location>
</feature>
<proteinExistence type="inferred from homology"/>
<keyword evidence="6" id="KW-0677">Repeat</keyword>
<feature type="repeat" description="TPR" evidence="8">
    <location>
        <begin position="151"/>
        <end position="184"/>
    </location>
</feature>
<dbReference type="RefSeq" id="WP_207679204.1">
    <property type="nucleotide sequence ID" value="NZ_CP061800.1"/>
</dbReference>
<dbReference type="InterPro" id="IPR019734">
    <property type="entry name" value="TPR_rpt"/>
</dbReference>
<evidence type="ECO:0000256" key="9">
    <source>
        <dbReference type="SAM" id="MobiDB-lite"/>
    </source>
</evidence>
<dbReference type="KEGG" id="dmm:dnm_074790"/>
<dbReference type="EC" id="2.4.1.255" evidence="3"/>
<feature type="compositionally biased region" description="Polar residues" evidence="9">
    <location>
        <begin position="691"/>
        <end position="703"/>
    </location>
</feature>
<sequence length="1367" mass="155944">MYLNKIKKETPSGHDKSVRHISLDPLPSEGAETFHVKTLSSQYVETDGESQMANGKWQMANGKWQMANGKWQMANGKSQITNPEAYYSMGIALKNQGKSDDAISCFQKALQLNPDFAEAYVFIGNIIQAQGKSEEAISCYQKALDIKPDFAIAYNNMGNIVKDLGRPDKAIWCYKKALGLKPDMGSACNNLFFQLQQICAWEDFRDLGVKVDNLTKLSLNRGIKTDEDPFVNLTRHADPALNFAVAKSHSDNISKFISDLKVKFSSEKRKKKGSSKIVLGYLSKDFHNHATAHLMLGLFRLHNREEFEVFCYSYGKDDGSYYRRRIQADCDKFVDLYDLSHVDAAKCIYKDGVDILVDLKGYTWGNRLEIPALRPAPVQVSYLGFPGTTGADFFDYILTDRIVTPENQSGFYSEKFAYLPNCYQVNDGNQKISDKKWKKADLGLPDEGFVFCSFNRPYKIEPLMFDIWMRILQQVPKSILWLLLGNETAEKNIIQETKARGVNPARLVFAKMLPKDEHLARHKLADLGLDTRIYNGHTTTSDALWAGVPVITLQGSHFASRVSSSLLTAIGLPELITYDPKTYERLAVRLANNPDELQAIRLKLEKNRLTEPLFDTPRFTRNLEKAYKEMWKLETRNLKLETRNLKLETRNSKLETRNLKLETRNLKLETRNSKLETRNSKLGTRNLKLGTRNSELGSRNSGPKPQAPSPKPQVSSFKFQVSSFKKAVQFHQAGRLQEAEEIYKKILETDPDHSGSLHFLGVLSHQTGQNDRAAELIRRAVRIYPDEPYYHFNLGCVFQAQGKFNDAVSCFQNAVRLKPDYFEAYTNMGSAFEKQGKLDNSLSCYRKALEMKPDLVEAYNNMGSVFQAQGKFNDAISCFRRSLKIRPDNPDTHNNMGNVFGVMSNTNKAVSCFQRAVQLKPDYFEAYNNMGKAFQNQGNLDHARSCFQKSLELKKDHAETHCYLGNVLSAQNLLDDAMKYYRKALDITPNFSNAVAGQAGVFMKKGEFDRAHQCLLPLIRSGSRDVVLIIAYAQLAGRFNHRSEAVDLLEEILAHGRIGFGEKCQIHFNLGKLYDDLGEYDAAFRHYRQGNELKQWPFDSGQHEAYITRMISLYDPKQKTLLPKAGNDSEMPVFILGMPRSGTTLTEQILASHPQVFGAGELTDIGSIAHRVHLSPNSEMPHPEHLRSISGDVLDGFANHYLEKLKKLSDNSLRVTNKMPQNFLYIGLISQLFPKAKIIHCVRDPRDVGLSVYFQNFLGSHDYAFDLKNIAAYYNQYKRMMRHWRDVFGVHMLEVRYEELVLSQEAMTREMVAYLGLDWDERCMDFHKSERSVITASYQQVREPVYTRSVGRWKNYEKYLEPLNETI</sequence>
<dbReference type="GO" id="GO:0006493">
    <property type="term" value="P:protein O-linked glycosylation"/>
    <property type="evidence" value="ECO:0007669"/>
    <property type="project" value="InterPro"/>
</dbReference>
<dbReference type="Gene3D" id="3.40.50.2000">
    <property type="entry name" value="Glycogen Phosphorylase B"/>
    <property type="match status" value="1"/>
</dbReference>
<feature type="region of interest" description="Disordered" evidence="9">
    <location>
        <begin position="670"/>
        <end position="715"/>
    </location>
</feature>
<feature type="repeat" description="TPR" evidence="8">
    <location>
        <begin position="924"/>
        <end position="957"/>
    </location>
</feature>
<dbReference type="Pfam" id="PF13844">
    <property type="entry name" value="Glyco_transf_41"/>
    <property type="match status" value="2"/>
</dbReference>
<feature type="repeat" description="TPR" evidence="8">
    <location>
        <begin position="1064"/>
        <end position="1097"/>
    </location>
</feature>
<dbReference type="PANTHER" id="PTHR44366">
    <property type="entry name" value="UDP-N-ACETYLGLUCOSAMINE--PEPTIDE N-ACETYLGLUCOSAMINYLTRANSFERASE 110 KDA SUBUNIT"/>
    <property type="match status" value="1"/>
</dbReference>
<feature type="repeat" description="TPR" evidence="8">
    <location>
        <begin position="720"/>
        <end position="753"/>
    </location>
</feature>
<dbReference type="SUPFAM" id="SSF52540">
    <property type="entry name" value="P-loop containing nucleoside triphosphate hydrolases"/>
    <property type="match status" value="1"/>
</dbReference>
<dbReference type="GO" id="GO:0097363">
    <property type="term" value="F:protein O-acetylglucosaminyltransferase activity"/>
    <property type="evidence" value="ECO:0007669"/>
    <property type="project" value="UniProtKB-EC"/>
</dbReference>
<keyword evidence="5" id="KW-0808">Transferase</keyword>
<dbReference type="Gene3D" id="3.40.50.11380">
    <property type="match status" value="1"/>
</dbReference>
<comment type="pathway">
    <text evidence="1">Protein modification; protein glycosylation.</text>
</comment>
<dbReference type="Pfam" id="PF13181">
    <property type="entry name" value="TPR_8"/>
    <property type="match status" value="1"/>
</dbReference>
<dbReference type="PROSITE" id="PS50293">
    <property type="entry name" value="TPR_REGION"/>
    <property type="match status" value="4"/>
</dbReference>
<protein>
    <recommendedName>
        <fullName evidence="3">protein O-GlcNAc transferase</fullName>
        <ecNumber evidence="3">2.4.1.255</ecNumber>
    </recommendedName>
</protein>
<dbReference type="InterPro" id="IPR029489">
    <property type="entry name" value="OGT/SEC/SPY_C"/>
</dbReference>
<dbReference type="EMBL" id="CP061800">
    <property type="protein sequence ID" value="QTA91412.1"/>
    <property type="molecule type" value="Genomic_DNA"/>
</dbReference>
<evidence type="ECO:0000259" key="10">
    <source>
        <dbReference type="Pfam" id="PF13844"/>
    </source>
</evidence>
<feature type="repeat" description="TPR" evidence="8">
    <location>
        <begin position="822"/>
        <end position="855"/>
    </location>
</feature>
<evidence type="ECO:0000256" key="4">
    <source>
        <dbReference type="ARBA" id="ARBA00022676"/>
    </source>
</evidence>
<evidence type="ECO:0000313" key="12">
    <source>
        <dbReference type="Proteomes" id="UP000663722"/>
    </source>
</evidence>
<evidence type="ECO:0000256" key="6">
    <source>
        <dbReference type="ARBA" id="ARBA00022737"/>
    </source>
</evidence>
<dbReference type="Gene3D" id="3.40.50.300">
    <property type="entry name" value="P-loop containing nucleotide triphosphate hydrolases"/>
    <property type="match status" value="1"/>
</dbReference>
<feature type="repeat" description="TPR" evidence="8">
    <location>
        <begin position="117"/>
        <end position="150"/>
    </location>
</feature>
<keyword evidence="7 8" id="KW-0802">TPR repeat</keyword>
<feature type="domain" description="O-GlcNAc transferase C-terminal" evidence="10">
    <location>
        <begin position="440"/>
        <end position="623"/>
    </location>
</feature>
<dbReference type="Pfam" id="PF13414">
    <property type="entry name" value="TPR_11"/>
    <property type="match status" value="1"/>
</dbReference>
<comment type="similarity">
    <text evidence="2">Belongs to the glycosyltransferase 41 family. O-GlcNAc transferase subfamily.</text>
</comment>
<dbReference type="InterPro" id="IPR011990">
    <property type="entry name" value="TPR-like_helical_dom_sf"/>
</dbReference>
<name>A0A975BTV1_9BACT</name>
<keyword evidence="12" id="KW-1185">Reference proteome</keyword>
<keyword evidence="4" id="KW-0328">Glycosyltransferase</keyword>
<dbReference type="Pfam" id="PF13469">
    <property type="entry name" value="Sulfotransfer_3"/>
    <property type="match status" value="1"/>
</dbReference>
<dbReference type="Proteomes" id="UP000663722">
    <property type="component" value="Chromosome"/>
</dbReference>
<dbReference type="PANTHER" id="PTHR44366:SF1">
    <property type="entry name" value="UDP-N-ACETYLGLUCOSAMINE--PEPTIDE N-ACETYLGLUCOSAMINYLTRANSFERASE 110 KDA SUBUNIT"/>
    <property type="match status" value="1"/>
</dbReference>
<accession>A0A975BTV1</accession>
<dbReference type="InterPro" id="IPR037919">
    <property type="entry name" value="OGT"/>
</dbReference>
<reference evidence="11" key="1">
    <citation type="journal article" date="2021" name="Microb. Physiol.">
        <title>Proteogenomic Insights into the Physiology of Marine, Sulfate-Reducing, Filamentous Desulfonema limicola and Desulfonema magnum.</title>
        <authorList>
            <person name="Schnaars V."/>
            <person name="Wohlbrand L."/>
            <person name="Scheve S."/>
            <person name="Hinrichs C."/>
            <person name="Reinhardt R."/>
            <person name="Rabus R."/>
        </authorList>
    </citation>
    <scope>NUCLEOTIDE SEQUENCE</scope>
    <source>
        <strain evidence="11">4be13</strain>
    </source>
</reference>
<feature type="compositionally biased region" description="Basic and acidic residues" evidence="9">
    <location>
        <begin position="670"/>
        <end position="679"/>
    </location>
</feature>
<dbReference type="SMART" id="SM00028">
    <property type="entry name" value="TPR"/>
    <property type="match status" value="12"/>
</dbReference>
<evidence type="ECO:0000256" key="8">
    <source>
        <dbReference type="PROSITE-ProRule" id="PRU00339"/>
    </source>
</evidence>
<dbReference type="PROSITE" id="PS50005">
    <property type="entry name" value="TPR"/>
    <property type="match status" value="12"/>
</dbReference>
<feature type="repeat" description="TPR" evidence="8">
    <location>
        <begin position="856"/>
        <end position="889"/>
    </location>
</feature>
<dbReference type="InterPro" id="IPR027417">
    <property type="entry name" value="P-loop_NTPase"/>
</dbReference>